<dbReference type="GO" id="GO:0008168">
    <property type="term" value="F:methyltransferase activity"/>
    <property type="evidence" value="ECO:0007669"/>
    <property type="project" value="TreeGrafter"/>
</dbReference>
<dbReference type="EMBL" id="PQFF01000302">
    <property type="protein sequence ID" value="RHZ63305.1"/>
    <property type="molecule type" value="Genomic_DNA"/>
</dbReference>
<protein>
    <recommendedName>
        <fullName evidence="1">Methyltransferase domain-containing protein</fullName>
    </recommendedName>
</protein>
<dbReference type="AlphaFoldDB" id="A0A397HJP1"/>
<dbReference type="CDD" id="cd02440">
    <property type="entry name" value="AdoMet_MTases"/>
    <property type="match status" value="1"/>
</dbReference>
<keyword evidence="3" id="KW-1185">Reference proteome</keyword>
<dbReference type="InterPro" id="IPR041698">
    <property type="entry name" value="Methyltransf_25"/>
</dbReference>
<evidence type="ECO:0000259" key="1">
    <source>
        <dbReference type="Pfam" id="PF13649"/>
    </source>
</evidence>
<dbReference type="Proteomes" id="UP000266861">
    <property type="component" value="Unassembled WGS sequence"/>
</dbReference>
<name>A0A397HJP1_9GLOM</name>
<accession>A0A397HJP1</accession>
<dbReference type="STRING" id="1348612.A0A397HJP1"/>
<comment type="caution">
    <text evidence="2">The sequence shown here is derived from an EMBL/GenBank/DDBJ whole genome shotgun (WGS) entry which is preliminary data.</text>
</comment>
<proteinExistence type="predicted"/>
<dbReference type="InterPro" id="IPR029063">
    <property type="entry name" value="SAM-dependent_MTases_sf"/>
</dbReference>
<dbReference type="Gene3D" id="3.40.50.150">
    <property type="entry name" value="Vaccinia Virus protein VP39"/>
    <property type="match status" value="1"/>
</dbReference>
<dbReference type="SUPFAM" id="SSF53335">
    <property type="entry name" value="S-adenosyl-L-methionine-dependent methyltransferases"/>
    <property type="match status" value="1"/>
</dbReference>
<dbReference type="OrthoDB" id="2013972at2759"/>
<gene>
    <name evidence="2" type="ORF">Glove_330g9</name>
</gene>
<reference evidence="2 3" key="1">
    <citation type="submission" date="2018-08" db="EMBL/GenBank/DDBJ databases">
        <title>Genome and evolution of the arbuscular mycorrhizal fungus Diversispora epigaea (formerly Glomus versiforme) and its bacterial endosymbionts.</title>
        <authorList>
            <person name="Sun X."/>
            <person name="Fei Z."/>
            <person name="Harrison M."/>
        </authorList>
    </citation>
    <scope>NUCLEOTIDE SEQUENCE [LARGE SCALE GENOMIC DNA]</scope>
    <source>
        <strain evidence="2 3">IT104</strain>
    </source>
</reference>
<organism evidence="2 3">
    <name type="scientific">Diversispora epigaea</name>
    <dbReference type="NCBI Taxonomy" id="1348612"/>
    <lineage>
        <taxon>Eukaryota</taxon>
        <taxon>Fungi</taxon>
        <taxon>Fungi incertae sedis</taxon>
        <taxon>Mucoromycota</taxon>
        <taxon>Glomeromycotina</taxon>
        <taxon>Glomeromycetes</taxon>
        <taxon>Diversisporales</taxon>
        <taxon>Diversisporaceae</taxon>
        <taxon>Diversispora</taxon>
    </lineage>
</organism>
<sequence length="279" mass="31603">MGNSYSKKTAANVHGKKGRKIDDDEIDRLQIIHHVFRCLWEGNFKAPVPKIEDAKILDIGCRSGTWACDMVSDFPNCHVTGIEIDPVMFPQTPKNVRLINVKSFAQGFPFEDNSFDFIHMRFCWAFFTHDQWKNKVLDELGRILKPGGWLEIVDFTVGGLNMGPMSIKLIQNVITESTSRGMDPHLTSHLLDLLKSHPNFTSPSHQIKNAPCGDWGGSIGSDYARYIKLTISKSIEEMPSKTRKLKENADNVFLEVQEYRSSSITDRFIAQKKVNTVSV</sequence>
<dbReference type="Pfam" id="PF13649">
    <property type="entry name" value="Methyltransf_25"/>
    <property type="match status" value="1"/>
</dbReference>
<dbReference type="PANTHER" id="PTHR43591">
    <property type="entry name" value="METHYLTRANSFERASE"/>
    <property type="match status" value="1"/>
</dbReference>
<dbReference type="PANTHER" id="PTHR43591:SF24">
    <property type="entry name" value="2-METHOXY-6-POLYPRENYL-1,4-BENZOQUINOL METHYLASE, MITOCHONDRIAL"/>
    <property type="match status" value="1"/>
</dbReference>
<feature type="domain" description="Methyltransferase" evidence="1">
    <location>
        <begin position="56"/>
        <end position="148"/>
    </location>
</feature>
<evidence type="ECO:0000313" key="2">
    <source>
        <dbReference type="EMBL" id="RHZ63305.1"/>
    </source>
</evidence>
<evidence type="ECO:0000313" key="3">
    <source>
        <dbReference type="Proteomes" id="UP000266861"/>
    </source>
</evidence>